<protein>
    <recommendedName>
        <fullName evidence="1">Saccharopine dehydrogenase NADP binding domain-containing protein</fullName>
    </recommendedName>
</protein>
<feature type="domain" description="Saccharopine dehydrogenase NADP binding" evidence="1">
    <location>
        <begin position="9"/>
        <end position="128"/>
    </location>
</feature>
<reference evidence="2 3" key="1">
    <citation type="submission" date="2018-10" db="EMBL/GenBank/DDBJ databases">
        <title>Butyricimonas faecalis sp. nov., isolated from human faeces and emended description of the genus Butyricimonas.</title>
        <authorList>
            <person name="Le Roy T."/>
            <person name="Van der Smissen P."/>
            <person name="Paquot A."/>
            <person name="Delzenne N."/>
            <person name="Muccioli G."/>
            <person name="Collet J.-F."/>
            <person name="Cani P.D."/>
        </authorList>
    </citation>
    <scope>NUCLEOTIDE SEQUENCE [LARGE SCALE GENOMIC DNA]</scope>
    <source>
        <strain evidence="2 3">H184</strain>
    </source>
</reference>
<name>A0A3Q9INI0_9BACT</name>
<dbReference type="Proteomes" id="UP000270673">
    <property type="component" value="Chromosome"/>
</dbReference>
<dbReference type="PANTHER" id="PTHR43796:SF2">
    <property type="entry name" value="CARBOXYNORSPERMIDINE SYNTHASE"/>
    <property type="match status" value="1"/>
</dbReference>
<evidence type="ECO:0000313" key="3">
    <source>
        <dbReference type="Proteomes" id="UP000270673"/>
    </source>
</evidence>
<dbReference type="OrthoDB" id="9794724at2"/>
<dbReference type="SUPFAM" id="SSF51735">
    <property type="entry name" value="NAD(P)-binding Rossmann-fold domains"/>
    <property type="match status" value="1"/>
</dbReference>
<dbReference type="RefSeq" id="WP_127074651.1">
    <property type="nucleotide sequence ID" value="NZ_CP032819.1"/>
</dbReference>
<dbReference type="EMBL" id="CP032819">
    <property type="protein sequence ID" value="AZS28119.1"/>
    <property type="molecule type" value="Genomic_DNA"/>
</dbReference>
<evidence type="ECO:0000259" key="1">
    <source>
        <dbReference type="Pfam" id="PF03435"/>
    </source>
</evidence>
<evidence type="ECO:0000313" key="2">
    <source>
        <dbReference type="EMBL" id="AZS28119.1"/>
    </source>
</evidence>
<keyword evidence="3" id="KW-1185">Reference proteome</keyword>
<dbReference type="KEGG" id="buy:D8S85_00180"/>
<gene>
    <name evidence="2" type="ORF">D8S85_00180</name>
</gene>
<sequence>MKNKDTPIIGIIGGNSKVGIAAIDYLIMETNATLLIGGRNLSKGEKQASRFPDRITAVEVDIFDTPALNNFCQQCHIIINLAGPTLKIMDRIALAALSNNCHYIDIGGYDLLLEALMSKSEEIKEKGLVFVVGAGWMPGVSGIFPKSVIENSLKELDTINTVKIYYGASEAWSYNSCMDLTWSLSLKSNGIFKQGKWQLVSPSKHTQKVFFPPLHKSKYTTPYFDNQLKLVAQDLKAPFFGNYVIINSKLSMLSSLFIKIFLHGNTRCAAKIMEKEARISSRKGSWGLIYCVVEGMKNNLKKQITAYIYENDNYKPTGTVSAIAANFVLQNRIEKGLGYLCHKIDPHHFMSELKSQNIIARYE</sequence>
<organism evidence="2 3">
    <name type="scientific">Butyricimonas faecalis</name>
    <dbReference type="NCBI Taxonomy" id="2093856"/>
    <lineage>
        <taxon>Bacteria</taxon>
        <taxon>Pseudomonadati</taxon>
        <taxon>Bacteroidota</taxon>
        <taxon>Bacteroidia</taxon>
        <taxon>Bacteroidales</taxon>
        <taxon>Odoribacteraceae</taxon>
        <taxon>Butyricimonas</taxon>
    </lineage>
</organism>
<dbReference type="PANTHER" id="PTHR43796">
    <property type="entry name" value="CARBOXYNORSPERMIDINE SYNTHASE"/>
    <property type="match status" value="1"/>
</dbReference>
<dbReference type="AlphaFoldDB" id="A0A3Q9INI0"/>
<dbReference type="InterPro" id="IPR036291">
    <property type="entry name" value="NAD(P)-bd_dom_sf"/>
</dbReference>
<accession>A0A3Q9INI0</accession>
<dbReference type="Gene3D" id="3.40.50.720">
    <property type="entry name" value="NAD(P)-binding Rossmann-like Domain"/>
    <property type="match status" value="1"/>
</dbReference>
<proteinExistence type="predicted"/>
<dbReference type="Pfam" id="PF03435">
    <property type="entry name" value="Sacchrp_dh_NADP"/>
    <property type="match status" value="1"/>
</dbReference>
<dbReference type="InterPro" id="IPR005097">
    <property type="entry name" value="Sacchrp_dh_NADP-bd"/>
</dbReference>